<protein>
    <submittedName>
        <fullName evidence="3">Uncharacterized protein</fullName>
    </submittedName>
</protein>
<keyword evidence="1" id="KW-0175">Coiled coil</keyword>
<reference evidence="3 4" key="1">
    <citation type="submission" date="2020-08" db="EMBL/GenBank/DDBJ databases">
        <title>Sequencing the genomes of 1000 actinobacteria strains.</title>
        <authorList>
            <person name="Klenk H.-P."/>
        </authorList>
    </citation>
    <scope>NUCLEOTIDE SEQUENCE [LARGE SCALE GENOMIC DNA]</scope>
    <source>
        <strain evidence="3 4">DSM 43149</strain>
    </source>
</reference>
<evidence type="ECO:0000313" key="4">
    <source>
        <dbReference type="Proteomes" id="UP000578112"/>
    </source>
</evidence>
<evidence type="ECO:0000256" key="1">
    <source>
        <dbReference type="SAM" id="Coils"/>
    </source>
</evidence>
<organism evidence="3 4">
    <name type="scientific">Actinoplanes digitatis</name>
    <dbReference type="NCBI Taxonomy" id="1868"/>
    <lineage>
        <taxon>Bacteria</taxon>
        <taxon>Bacillati</taxon>
        <taxon>Actinomycetota</taxon>
        <taxon>Actinomycetes</taxon>
        <taxon>Micromonosporales</taxon>
        <taxon>Micromonosporaceae</taxon>
        <taxon>Actinoplanes</taxon>
    </lineage>
</organism>
<evidence type="ECO:0000256" key="2">
    <source>
        <dbReference type="SAM" id="MobiDB-lite"/>
    </source>
</evidence>
<gene>
    <name evidence="3" type="ORF">BJ971_003905</name>
</gene>
<name>A0A7W7HZ39_9ACTN</name>
<dbReference type="AlphaFoldDB" id="A0A7W7HZ39"/>
<proteinExistence type="predicted"/>
<dbReference type="EMBL" id="JACHNH010000001">
    <property type="protein sequence ID" value="MBB4763349.1"/>
    <property type="molecule type" value="Genomic_DNA"/>
</dbReference>
<feature type="compositionally biased region" description="Pro residues" evidence="2">
    <location>
        <begin position="105"/>
        <end position="114"/>
    </location>
</feature>
<sequence length="229" mass="24068">MARTGARGLSTDELQAIRDGLAAGRRPRVMFTESAGQIAGQVGQVVTLTDPAESDEWVVVRFGRDELPFSPGDLQMAPKGPVKKAAPPVPEQSRAEPEFVMDKPLPAPPPPPAAPAVAAPSAGTAPAPRKAPGRAAKPKPPPGLTVTLAYTDGEWTIAANQGTKSLAKPYVVKPSEAMKIVQLVDVPGVQEAVEQIVSAERAEAEQQAERLRAELAEIEARLAELRDAG</sequence>
<evidence type="ECO:0000313" key="3">
    <source>
        <dbReference type="EMBL" id="MBB4763349.1"/>
    </source>
</evidence>
<feature type="compositionally biased region" description="Low complexity" evidence="2">
    <location>
        <begin position="115"/>
        <end position="135"/>
    </location>
</feature>
<comment type="caution">
    <text evidence="3">The sequence shown here is derived from an EMBL/GenBank/DDBJ whole genome shotgun (WGS) entry which is preliminary data.</text>
</comment>
<dbReference type="Proteomes" id="UP000578112">
    <property type="component" value="Unassembled WGS sequence"/>
</dbReference>
<feature type="region of interest" description="Disordered" evidence="2">
    <location>
        <begin position="68"/>
        <end position="145"/>
    </location>
</feature>
<feature type="coiled-coil region" evidence="1">
    <location>
        <begin position="189"/>
        <end position="228"/>
    </location>
</feature>
<feature type="compositionally biased region" description="Low complexity" evidence="2">
    <location>
        <begin position="77"/>
        <end position="86"/>
    </location>
</feature>
<accession>A0A7W7HZ39</accession>
<keyword evidence="4" id="KW-1185">Reference proteome</keyword>